<protein>
    <submittedName>
        <fullName evidence="2">Uncharacterized protein</fullName>
    </submittedName>
</protein>
<proteinExistence type="predicted"/>
<accession>A0A2I0J6C1</accession>
<organism evidence="2 3">
    <name type="scientific">Punica granatum</name>
    <name type="common">Pomegranate</name>
    <dbReference type="NCBI Taxonomy" id="22663"/>
    <lineage>
        <taxon>Eukaryota</taxon>
        <taxon>Viridiplantae</taxon>
        <taxon>Streptophyta</taxon>
        <taxon>Embryophyta</taxon>
        <taxon>Tracheophyta</taxon>
        <taxon>Spermatophyta</taxon>
        <taxon>Magnoliopsida</taxon>
        <taxon>eudicotyledons</taxon>
        <taxon>Gunneridae</taxon>
        <taxon>Pentapetalae</taxon>
        <taxon>rosids</taxon>
        <taxon>malvids</taxon>
        <taxon>Myrtales</taxon>
        <taxon>Lythraceae</taxon>
        <taxon>Punica</taxon>
    </lineage>
</organism>
<feature type="compositionally biased region" description="Basic and acidic residues" evidence="1">
    <location>
        <begin position="92"/>
        <end position="101"/>
    </location>
</feature>
<evidence type="ECO:0000313" key="3">
    <source>
        <dbReference type="Proteomes" id="UP000233551"/>
    </source>
</evidence>
<dbReference type="AlphaFoldDB" id="A0A2I0J6C1"/>
<evidence type="ECO:0000313" key="2">
    <source>
        <dbReference type="EMBL" id="PKI51767.1"/>
    </source>
</evidence>
<evidence type="ECO:0000256" key="1">
    <source>
        <dbReference type="SAM" id="MobiDB-lite"/>
    </source>
</evidence>
<keyword evidence="3" id="KW-1185">Reference proteome</keyword>
<reference evidence="2 3" key="1">
    <citation type="submission" date="2017-11" db="EMBL/GenBank/DDBJ databases">
        <title>De-novo sequencing of pomegranate (Punica granatum L.) genome.</title>
        <authorList>
            <person name="Akparov Z."/>
            <person name="Amiraslanov A."/>
            <person name="Hajiyeva S."/>
            <person name="Abbasov M."/>
            <person name="Kaur K."/>
            <person name="Hamwieh A."/>
            <person name="Solovyev V."/>
            <person name="Salamov A."/>
            <person name="Braich B."/>
            <person name="Kosarev P."/>
            <person name="Mahmoud A."/>
            <person name="Hajiyev E."/>
            <person name="Babayeva S."/>
            <person name="Izzatullayeva V."/>
            <person name="Mammadov A."/>
            <person name="Mammadov A."/>
            <person name="Sharifova S."/>
            <person name="Ojaghi J."/>
            <person name="Eynullazada K."/>
            <person name="Bayramov B."/>
            <person name="Abdulazimova A."/>
            <person name="Shahmuradov I."/>
        </authorList>
    </citation>
    <scope>NUCLEOTIDE SEQUENCE [LARGE SCALE GENOMIC DNA]</scope>
    <source>
        <strain evidence="3">cv. AG2017</strain>
        <tissue evidence="2">Leaf</tissue>
    </source>
</reference>
<gene>
    <name evidence="2" type="ORF">CRG98_027815</name>
</gene>
<dbReference type="Proteomes" id="UP000233551">
    <property type="component" value="Unassembled WGS sequence"/>
</dbReference>
<feature type="compositionally biased region" description="Low complexity" evidence="1">
    <location>
        <begin position="148"/>
        <end position="161"/>
    </location>
</feature>
<comment type="caution">
    <text evidence="2">The sequence shown here is derived from an EMBL/GenBank/DDBJ whole genome shotgun (WGS) entry which is preliminary data.</text>
</comment>
<feature type="region of interest" description="Disordered" evidence="1">
    <location>
        <begin position="144"/>
        <end position="163"/>
    </location>
</feature>
<sequence length="230" mass="25096">MVAAPMPANTPLDVVAQDLAWEVLHLHDDEQQKATTPVECESFTFMSCSDITSSVRFFPDCEGGASDLESYIKTDEILSGLSSSCSDLRIDSRGLQEEERGASGSIDRGRGNGRGRAKFMSVYKLLNVVVSSLKGNHVIDAPSHRPRSVPLRLPPSNSLPRQSAGDQLLQAGKWVTSDRALAEWSRREEWRCQGVEARSFDGGVAVGVEFFDREVAGVFAKESYGSNLQG</sequence>
<feature type="region of interest" description="Disordered" evidence="1">
    <location>
        <begin position="92"/>
        <end position="111"/>
    </location>
</feature>
<name>A0A2I0J6C1_PUNGR</name>
<dbReference type="EMBL" id="PGOL01001992">
    <property type="protein sequence ID" value="PKI51767.1"/>
    <property type="molecule type" value="Genomic_DNA"/>
</dbReference>